<dbReference type="Proteomes" id="UP000199501">
    <property type="component" value="Unassembled WGS sequence"/>
</dbReference>
<accession>A0A1G6U6I6</accession>
<feature type="transmembrane region" description="Helical" evidence="1">
    <location>
        <begin position="368"/>
        <end position="390"/>
    </location>
</feature>
<protein>
    <recommendedName>
        <fullName evidence="4">ABC-type branched-chain amino acid transport system, substrate-binding protein</fullName>
    </recommendedName>
</protein>
<proteinExistence type="predicted"/>
<feature type="transmembrane region" description="Helical" evidence="1">
    <location>
        <begin position="161"/>
        <end position="180"/>
    </location>
</feature>
<keyword evidence="3" id="KW-1185">Reference proteome</keyword>
<organism evidence="2 3">
    <name type="scientific">Actinokineospora iranica</name>
    <dbReference type="NCBI Taxonomy" id="1271860"/>
    <lineage>
        <taxon>Bacteria</taxon>
        <taxon>Bacillati</taxon>
        <taxon>Actinomycetota</taxon>
        <taxon>Actinomycetes</taxon>
        <taxon>Pseudonocardiales</taxon>
        <taxon>Pseudonocardiaceae</taxon>
        <taxon>Actinokineospora</taxon>
    </lineage>
</organism>
<dbReference type="Gene3D" id="3.40.50.2300">
    <property type="match status" value="2"/>
</dbReference>
<dbReference type="CDD" id="cd06268">
    <property type="entry name" value="PBP1_ABC_transporter_LIVBP-like"/>
    <property type="match status" value="1"/>
</dbReference>
<name>A0A1G6U6I6_9PSEU</name>
<dbReference type="AlphaFoldDB" id="A0A1G6U6I6"/>
<gene>
    <name evidence="2" type="ORF">SAMN05216174_110127</name>
</gene>
<keyword evidence="1" id="KW-1133">Transmembrane helix</keyword>
<evidence type="ECO:0000313" key="3">
    <source>
        <dbReference type="Proteomes" id="UP000199501"/>
    </source>
</evidence>
<dbReference type="InterPro" id="IPR028082">
    <property type="entry name" value="Peripla_BP_I"/>
</dbReference>
<dbReference type="OrthoDB" id="3890735at2"/>
<keyword evidence="1" id="KW-0812">Transmembrane</keyword>
<reference evidence="3" key="1">
    <citation type="submission" date="2016-10" db="EMBL/GenBank/DDBJ databases">
        <authorList>
            <person name="Varghese N."/>
            <person name="Submissions S."/>
        </authorList>
    </citation>
    <scope>NUCLEOTIDE SEQUENCE [LARGE SCALE GENOMIC DNA]</scope>
    <source>
        <strain evidence="3">IBRC-M 10403</strain>
    </source>
</reference>
<sequence>MIKPISGVQSVLPLIDHIAETRPYLPPLVIGVLSADPDEARAFVAGYRDRLFDIGNRALVPSAHAGKVTAGIAKTTTSPDVGFLDEIAKQLRSSVPAGAGRRWRTKQFRLCLDVIQAAGIIDTTTAEGTRQQLLAWLYSRWEKRNRLLSWVRTMSTEDLPIQFLGTVLVALLSGPSRWWFGRRLNSRKLRWFGEHLTNATGLHGDFLDQAVYLLPDSGLEDVTALRRRVLFDALLHDIALFTRRRRFLPHRRRRRWTPVLLLDATDSPDAKPAADLVDMYVELTRTASTMPLLVVAALSDNATPTTATAPVLDIDKAAPALRALVNKTEADPPRRLALRLPPDPPVDPIAETYLRTHRRVTPRIPGRLSAWAPLALTVLLITAGGGFGTYRHLVSGCAGTRVDALGQRVGIIEKDCSFDQPPSAPGVPNLSDLEQAVFANNAAVDLLRDENNQKRYHREIVFFAPLTRPNTAERTAPPNSIWQLRGAVEAQREHNDDAAGDVNRVPIKLVLANSGDRFADGDWVAAKIAERPRSDNGGLAAVIGISQSRPIVSKAIRDHLKDIPVIGSSMYGSRMAENDNMFLSAPLNAAFADRMTAWLAERGYGSRAAVVYDPGDDYFSRELRDLLRARGVGSPETDIEIEEGDSADIADRDIAAMCANADNRIPVLTNRADQVLKFLDRAKNIDSCVRRPTPLPILSGPGLIVEAATDTLAERYPWARLTMTSLAPSAVESEESTGRDAFRIAAAAIKEAQISAKGVWKPALAQSMLHKTEVFETLGLPRLNDASQPNRIWLVDLTP</sequence>
<evidence type="ECO:0000313" key="2">
    <source>
        <dbReference type="EMBL" id="SDD36824.1"/>
    </source>
</evidence>
<evidence type="ECO:0000256" key="1">
    <source>
        <dbReference type="SAM" id="Phobius"/>
    </source>
</evidence>
<keyword evidence="1" id="KW-0472">Membrane</keyword>
<dbReference type="EMBL" id="FMZZ01000010">
    <property type="protein sequence ID" value="SDD36824.1"/>
    <property type="molecule type" value="Genomic_DNA"/>
</dbReference>
<dbReference type="SUPFAM" id="SSF53822">
    <property type="entry name" value="Periplasmic binding protein-like I"/>
    <property type="match status" value="1"/>
</dbReference>
<dbReference type="RefSeq" id="WP_091453450.1">
    <property type="nucleotide sequence ID" value="NZ_FMZZ01000010.1"/>
</dbReference>
<evidence type="ECO:0008006" key="4">
    <source>
        <dbReference type="Google" id="ProtNLM"/>
    </source>
</evidence>